<dbReference type="RefSeq" id="WP_192277572.1">
    <property type="nucleotide sequence ID" value="NZ_JACZDF010000001.1"/>
</dbReference>
<evidence type="ECO:0000256" key="1">
    <source>
        <dbReference type="SAM" id="Phobius"/>
    </source>
</evidence>
<dbReference type="InterPro" id="IPR046095">
    <property type="entry name" value="DUF6113"/>
</dbReference>
<protein>
    <recommendedName>
        <fullName evidence="4">N-acetyl-1-D-myo-inositol-2-amino-2-deoxy-alpha-D-glucopyranoside deacetylase</fullName>
    </recommendedName>
</protein>
<dbReference type="Pfam" id="PF19608">
    <property type="entry name" value="DUF6113"/>
    <property type="match status" value="1"/>
</dbReference>
<feature type="transmembrane region" description="Helical" evidence="1">
    <location>
        <begin position="58"/>
        <end position="77"/>
    </location>
</feature>
<dbReference type="Proteomes" id="UP000642107">
    <property type="component" value="Unassembled WGS sequence"/>
</dbReference>
<evidence type="ECO:0000313" key="3">
    <source>
        <dbReference type="Proteomes" id="UP000642107"/>
    </source>
</evidence>
<organism evidence="2 3">
    <name type="scientific">Flavimobilis rhizosphaerae</name>
    <dbReference type="NCBI Taxonomy" id="2775421"/>
    <lineage>
        <taxon>Bacteria</taxon>
        <taxon>Bacillati</taxon>
        <taxon>Actinomycetota</taxon>
        <taxon>Actinomycetes</taxon>
        <taxon>Micrococcales</taxon>
        <taxon>Jonesiaceae</taxon>
        <taxon>Flavimobilis</taxon>
    </lineage>
</organism>
<proteinExistence type="predicted"/>
<keyword evidence="1" id="KW-1133">Transmembrane helix</keyword>
<keyword evidence="1" id="KW-0812">Transmembrane</keyword>
<keyword evidence="1" id="KW-0472">Membrane</keyword>
<gene>
    <name evidence="2" type="ORF">IGS67_02770</name>
</gene>
<dbReference type="EMBL" id="JACZDF010000001">
    <property type="protein sequence ID" value="MBD9698418.1"/>
    <property type="molecule type" value="Genomic_DNA"/>
</dbReference>
<comment type="caution">
    <text evidence="2">The sequence shown here is derived from an EMBL/GenBank/DDBJ whole genome shotgun (WGS) entry which is preliminary data.</text>
</comment>
<feature type="transmembrane region" description="Helical" evidence="1">
    <location>
        <begin position="31"/>
        <end position="51"/>
    </location>
</feature>
<name>A0ABR9DMR2_9MICO</name>
<evidence type="ECO:0000313" key="2">
    <source>
        <dbReference type="EMBL" id="MBD9698418.1"/>
    </source>
</evidence>
<accession>A0ABR9DMR2</accession>
<evidence type="ECO:0008006" key="4">
    <source>
        <dbReference type="Google" id="ProtNLM"/>
    </source>
</evidence>
<sequence length="135" mass="14025">MTPHRILHLLAALAVGATVGALGTFGHRSLVPWGLVLGIIASVAAAVWLRATFGPMPVMAYVVGWVVAVQVLAAGGPGGDTQVVADTTGYVWVYGTVLLVIATLWLPRSWFADVEARWPGARRGVPTAADGQNVG</sequence>
<feature type="transmembrane region" description="Helical" evidence="1">
    <location>
        <begin position="89"/>
        <end position="107"/>
    </location>
</feature>
<keyword evidence="3" id="KW-1185">Reference proteome</keyword>
<reference evidence="2 3" key="1">
    <citation type="submission" date="2020-09" db="EMBL/GenBank/DDBJ databases">
        <title>Flavimobilis rhizosphaerae sp. nov., isolated from rhizosphere soil of Spartina alterniflora.</title>
        <authorList>
            <person name="Hanqin C."/>
        </authorList>
    </citation>
    <scope>NUCLEOTIDE SEQUENCE [LARGE SCALE GENOMIC DNA]</scope>
    <source>
        <strain evidence="2 3">GY 10621</strain>
    </source>
</reference>